<dbReference type="Proteomes" id="UP000198287">
    <property type="component" value="Unassembled WGS sequence"/>
</dbReference>
<sequence length="539" mass="60892">MGTEGEDGAFIREYGESCGVCNSKKMNVGPNVEPLKISLILEAIFSNLDLPELKTSRLVCREWDKVGVTLLGKMALLHVNKLFSSEASEPAEMTPVNDKLILRLFISDKFDSSIPEDKKTELMTRALTLVEKVSDLTREIKFLVGQKEFVPAFLEGIRMLGSTKIKHVGIFRAWGDNSVDTIPAQAYGELPPQSSLTSLKFEALSNNQPDATKNVQYDPVVYCSELLPLIKIWLDSAPNLTSLDVATSFNPNLEACTKLEVLKFKLFRCCDEHYRDLNVTEMLTQVKDSLIELELCHSVRTYESMKHIQLEEVPVMLKLTSLTIHAVEVYEIGDFFNEKNFPELTSISLRNGFPPSSLLTHLNMWTQHGRVHSLTLDMGSDASNVQEFGGEMVDLFPSVKALDLRLDMKVFNITDITPPVRDDWIPLWTPASIRRFMEPFQIWDLQRVNVSVEVNASALLIDALQAISLLKGDKKVQFDFTWIDDTSDNFSDRVQDMITHSETFKRVEIKINMAPDIVERLQRIVEASGAPIHFIGKSE</sequence>
<reference evidence="1 2" key="1">
    <citation type="submission" date="2015-12" db="EMBL/GenBank/DDBJ databases">
        <title>The genome of Folsomia candida.</title>
        <authorList>
            <person name="Faddeeva A."/>
            <person name="Derks M.F."/>
            <person name="Anvar Y."/>
            <person name="Smit S."/>
            <person name="Van Straalen N."/>
            <person name="Roelofs D."/>
        </authorList>
    </citation>
    <scope>NUCLEOTIDE SEQUENCE [LARGE SCALE GENOMIC DNA]</scope>
    <source>
        <strain evidence="1 2">VU population</strain>
        <tissue evidence="1">Whole body</tissue>
    </source>
</reference>
<proteinExistence type="predicted"/>
<protein>
    <submittedName>
        <fullName evidence="1">F-box/SPRY domain-containing protein 1</fullName>
    </submittedName>
</protein>
<evidence type="ECO:0000313" key="2">
    <source>
        <dbReference type="Proteomes" id="UP000198287"/>
    </source>
</evidence>
<accession>A0A226DHE6</accession>
<comment type="caution">
    <text evidence="1">The sequence shown here is derived from an EMBL/GenBank/DDBJ whole genome shotgun (WGS) entry which is preliminary data.</text>
</comment>
<evidence type="ECO:0000313" key="1">
    <source>
        <dbReference type="EMBL" id="OXA44021.1"/>
    </source>
</evidence>
<keyword evidence="2" id="KW-1185">Reference proteome</keyword>
<organism evidence="1 2">
    <name type="scientific">Folsomia candida</name>
    <name type="common">Springtail</name>
    <dbReference type="NCBI Taxonomy" id="158441"/>
    <lineage>
        <taxon>Eukaryota</taxon>
        <taxon>Metazoa</taxon>
        <taxon>Ecdysozoa</taxon>
        <taxon>Arthropoda</taxon>
        <taxon>Hexapoda</taxon>
        <taxon>Collembola</taxon>
        <taxon>Entomobryomorpha</taxon>
        <taxon>Isotomoidea</taxon>
        <taxon>Isotomidae</taxon>
        <taxon>Proisotominae</taxon>
        <taxon>Folsomia</taxon>
    </lineage>
</organism>
<dbReference type="SUPFAM" id="SSF52047">
    <property type="entry name" value="RNI-like"/>
    <property type="match status" value="1"/>
</dbReference>
<dbReference type="OrthoDB" id="10257471at2759"/>
<gene>
    <name evidence="1" type="ORF">Fcan01_21055</name>
</gene>
<dbReference type="AlphaFoldDB" id="A0A226DHE6"/>
<dbReference type="EMBL" id="LNIX01000020">
    <property type="protein sequence ID" value="OXA44021.1"/>
    <property type="molecule type" value="Genomic_DNA"/>
</dbReference>
<name>A0A226DHE6_FOLCA</name>